<dbReference type="EMBL" id="JABEPP010000005">
    <property type="protein sequence ID" value="NNM74205.1"/>
    <property type="molecule type" value="Genomic_DNA"/>
</dbReference>
<name>A0A849IDA4_9HYPH</name>
<dbReference type="RefSeq" id="WP_171219666.1">
    <property type="nucleotide sequence ID" value="NZ_JABEPP010000005.1"/>
</dbReference>
<gene>
    <name evidence="1" type="ORF">HJG44_17710</name>
</gene>
<keyword evidence="2" id="KW-1185">Reference proteome</keyword>
<organism evidence="1 2">
    <name type="scientific">Enterovirga aerilata</name>
    <dbReference type="NCBI Taxonomy" id="2730920"/>
    <lineage>
        <taxon>Bacteria</taxon>
        <taxon>Pseudomonadati</taxon>
        <taxon>Pseudomonadota</taxon>
        <taxon>Alphaproteobacteria</taxon>
        <taxon>Hyphomicrobiales</taxon>
        <taxon>Methylobacteriaceae</taxon>
        <taxon>Enterovirga</taxon>
    </lineage>
</organism>
<reference evidence="1 2" key="1">
    <citation type="submission" date="2020-04" db="EMBL/GenBank/DDBJ databases">
        <title>Enterovirga sp. isolate from soil.</title>
        <authorList>
            <person name="Chea S."/>
            <person name="Kim D.-U."/>
        </authorList>
    </citation>
    <scope>NUCLEOTIDE SEQUENCE [LARGE SCALE GENOMIC DNA]</scope>
    <source>
        <strain evidence="1 2">DB1703</strain>
    </source>
</reference>
<dbReference type="AlphaFoldDB" id="A0A849IDA4"/>
<evidence type="ECO:0000313" key="1">
    <source>
        <dbReference type="EMBL" id="NNM74205.1"/>
    </source>
</evidence>
<evidence type="ECO:0000313" key="2">
    <source>
        <dbReference type="Proteomes" id="UP000564885"/>
    </source>
</evidence>
<accession>A0A849IDA4</accession>
<sequence>MRVTANIITDPRGGPIRRIINGRHRKPTGRYSSAKARRAMPWEDRRERDYFMHCEADANVATYLAQPHRLEMFVGMREPLVLFPDLRRDMADGQVAITEVKKTYAPDPFYALKIELARDVYASLGWSFAVVEADEIYARPVFDTAKTIQADKDAELTVAQRFAVLDALEAAGGAIAYGALCEKLGGGIMGAVFVHAAVVRRNAAIDIRQRLRPDTPVTRAPARSGAR</sequence>
<proteinExistence type="predicted"/>
<comment type="caution">
    <text evidence="1">The sequence shown here is derived from an EMBL/GenBank/DDBJ whole genome shotgun (WGS) entry which is preliminary data.</text>
</comment>
<dbReference type="Proteomes" id="UP000564885">
    <property type="component" value="Unassembled WGS sequence"/>
</dbReference>
<evidence type="ECO:0008006" key="3">
    <source>
        <dbReference type="Google" id="ProtNLM"/>
    </source>
</evidence>
<protein>
    <recommendedName>
        <fullName evidence="3">TnsA endonuclease N-terminal domain-containing protein</fullName>
    </recommendedName>
</protein>